<dbReference type="Proteomes" id="UP000292382">
    <property type="component" value="Unassembled WGS sequence"/>
</dbReference>
<dbReference type="EMBL" id="RYUW01000012">
    <property type="protein sequence ID" value="RYQ36499.1"/>
    <property type="molecule type" value="Genomic_DNA"/>
</dbReference>
<sequence>MNIQLKSIGELAATLTAGAVAVKAKNPALKGAATLAAGLLTVHVWWKNQPITEAALQGQQMIDSIKVAQRYGNAQDMPDGPAPVDTDMDYMAADGADTDGE</sequence>
<protein>
    <submittedName>
        <fullName evidence="2">Phage lysis, holin family protein</fullName>
    </submittedName>
</protein>
<feature type="region of interest" description="Disordered" evidence="1">
    <location>
        <begin position="73"/>
        <end position="101"/>
    </location>
</feature>
<dbReference type="RefSeq" id="WP_129966850.1">
    <property type="nucleotide sequence ID" value="NZ_RYUW01000012.1"/>
</dbReference>
<organism evidence="2 3">
    <name type="scientific">Bifidobacterium pseudolongum subsp. globosum</name>
    <dbReference type="NCBI Taxonomy" id="1690"/>
    <lineage>
        <taxon>Bacteria</taxon>
        <taxon>Bacillati</taxon>
        <taxon>Actinomycetota</taxon>
        <taxon>Actinomycetes</taxon>
        <taxon>Bifidobacteriales</taxon>
        <taxon>Bifidobacteriaceae</taxon>
        <taxon>Bifidobacterium</taxon>
    </lineage>
</organism>
<dbReference type="AlphaFoldDB" id="A0A4Q5ATH1"/>
<comment type="caution">
    <text evidence="2">The sequence shown here is derived from an EMBL/GenBank/DDBJ whole genome shotgun (WGS) entry which is preliminary data.</text>
</comment>
<reference evidence="2 3" key="1">
    <citation type="submission" date="2018-12" db="EMBL/GenBank/DDBJ databases">
        <title>Unveiling genomic diversity among members of the Bifidobacterium pseudolongum species, a widely distributed gut commensal of the animal kingdom.</title>
        <authorList>
            <person name="Lugli G.A."/>
            <person name="Duranti S."/>
            <person name="Albert K."/>
            <person name="Mancabelli L."/>
            <person name="Napoli S."/>
            <person name="Viappiani A."/>
            <person name="Anzalone R."/>
            <person name="Longhi G."/>
            <person name="Milani C."/>
            <person name="Turroni F."/>
            <person name="Alessandri G."/>
            <person name="Sela D.A."/>
            <person name="Van Sinderen D."/>
            <person name="Ventura M."/>
        </authorList>
    </citation>
    <scope>NUCLEOTIDE SEQUENCE [LARGE SCALE GENOMIC DNA]</scope>
    <source>
        <strain evidence="2 3">2003B</strain>
    </source>
</reference>
<evidence type="ECO:0000313" key="2">
    <source>
        <dbReference type="EMBL" id="RYQ36499.1"/>
    </source>
</evidence>
<evidence type="ECO:0000256" key="1">
    <source>
        <dbReference type="SAM" id="MobiDB-lite"/>
    </source>
</evidence>
<accession>A0A4Q5ATH1</accession>
<proteinExistence type="predicted"/>
<evidence type="ECO:0000313" key="3">
    <source>
        <dbReference type="Proteomes" id="UP000292382"/>
    </source>
</evidence>
<gene>
    <name evidence="2" type="ORF">PG2003B_0996</name>
</gene>
<name>A0A4Q5ATH1_9BIFI</name>